<reference evidence="5" key="2">
    <citation type="submission" date="2025-08" db="UniProtKB">
        <authorList>
            <consortium name="RefSeq"/>
        </authorList>
    </citation>
    <scope>IDENTIFICATION</scope>
    <source>
        <tissue evidence="5">Leaf</tissue>
    </source>
</reference>
<evidence type="ECO:0000313" key="5">
    <source>
        <dbReference type="RefSeq" id="XP_010505571.1"/>
    </source>
</evidence>
<evidence type="ECO:0000256" key="1">
    <source>
        <dbReference type="ARBA" id="ARBA00007637"/>
    </source>
</evidence>
<keyword evidence="4" id="KW-1185">Reference proteome</keyword>
<dbReference type="InterPro" id="IPR036291">
    <property type="entry name" value="NAD(P)-bd_dom_sf"/>
</dbReference>
<sequence>MQRVPPSPKSHGESHLFRHAKSQSIFPSSSSKSQAFCFLFLMGFISCISFPSVNSRILSTHRFSKLSTLTSSSSSSSYSLKFALRRQEEEDKPKVSFFLSSTSSIMTTPVQASSSSTTTIDETSDGLKVQSHVSIGANDLLIVGPGVLGRLVAEQWRQEHPESQIFGQTATTTHHDELEMLDIKPFLKGTEFGDKFSYLIFCAPPSQSPDYAGEVRNAASNWNGKGSFLFTSSSAPYDCFDNGECNEDSPVVPLGKSPRTDVLLKAEKVVLECGGTVLRLAGLYTESRGAHTYWLNKGTIDACPDHIVNLIHYEDAASLAVAVMKKKSGGRIFLGCDNHPLSRQDVMDLMNQSGKYDQKFKGFTSTSGPLGKKLDNSRTRAEIGWKPKYPSFAQFLGVAK</sequence>
<reference evidence="4" key="1">
    <citation type="journal article" date="2014" name="Nat. Commun.">
        <title>The emerging biofuel crop Camelina sativa retains a highly undifferentiated hexaploid genome structure.</title>
        <authorList>
            <person name="Kagale S."/>
            <person name="Koh C."/>
            <person name="Nixon J."/>
            <person name="Bollina V."/>
            <person name="Clarke W.E."/>
            <person name="Tuteja R."/>
            <person name="Spillane C."/>
            <person name="Robinson S.J."/>
            <person name="Links M.G."/>
            <person name="Clarke C."/>
            <person name="Higgins E.E."/>
            <person name="Huebert T."/>
            <person name="Sharpe A.G."/>
            <person name="Parkin I.A."/>
        </authorList>
    </citation>
    <scope>NUCLEOTIDE SEQUENCE [LARGE SCALE GENOMIC DNA]</scope>
    <source>
        <strain evidence="4">cv. DH55</strain>
    </source>
</reference>
<evidence type="ECO:0000313" key="4">
    <source>
        <dbReference type="Proteomes" id="UP000694864"/>
    </source>
</evidence>
<keyword evidence="3" id="KW-0413">Isomerase</keyword>
<evidence type="ECO:0000256" key="2">
    <source>
        <dbReference type="ARBA" id="ARBA00023027"/>
    </source>
</evidence>
<protein>
    <submittedName>
        <fullName evidence="5">Uncharacterized protein LOC104782361</fullName>
    </submittedName>
</protein>
<keyword evidence="2" id="KW-0520">NAD</keyword>
<dbReference type="PANTHER" id="PTHR43574">
    <property type="entry name" value="EPIMERASE-RELATED"/>
    <property type="match status" value="1"/>
</dbReference>
<dbReference type="Gene3D" id="3.40.50.720">
    <property type="entry name" value="NAD(P)-binding Rossmann-like Domain"/>
    <property type="match status" value="1"/>
</dbReference>
<organism evidence="4 5">
    <name type="scientific">Camelina sativa</name>
    <name type="common">False flax</name>
    <name type="synonym">Myagrum sativum</name>
    <dbReference type="NCBI Taxonomy" id="90675"/>
    <lineage>
        <taxon>Eukaryota</taxon>
        <taxon>Viridiplantae</taxon>
        <taxon>Streptophyta</taxon>
        <taxon>Embryophyta</taxon>
        <taxon>Tracheophyta</taxon>
        <taxon>Spermatophyta</taxon>
        <taxon>Magnoliopsida</taxon>
        <taxon>eudicotyledons</taxon>
        <taxon>Gunneridae</taxon>
        <taxon>Pentapetalae</taxon>
        <taxon>rosids</taxon>
        <taxon>malvids</taxon>
        <taxon>Brassicales</taxon>
        <taxon>Brassicaceae</taxon>
        <taxon>Camelineae</taxon>
        <taxon>Camelina</taxon>
    </lineage>
</organism>
<proteinExistence type="inferred from homology"/>
<dbReference type="SUPFAM" id="SSF51735">
    <property type="entry name" value="NAD(P)-binding Rossmann-fold domains"/>
    <property type="match status" value="1"/>
</dbReference>
<gene>
    <name evidence="5" type="primary">LOC104782361</name>
</gene>
<accession>A0ABM0YTC1</accession>
<dbReference type="RefSeq" id="XP_010505571.1">
    <property type="nucleotide sequence ID" value="XM_010507269.2"/>
</dbReference>
<dbReference type="GeneID" id="104782361"/>
<name>A0ABM0YTC1_CAMSA</name>
<comment type="similarity">
    <text evidence="1">Belongs to the NAD(P)-dependent epimerase/dehydratase family.</text>
</comment>
<dbReference type="Proteomes" id="UP000694864">
    <property type="component" value="Chromosome 4"/>
</dbReference>
<evidence type="ECO:0000256" key="3">
    <source>
        <dbReference type="ARBA" id="ARBA00023235"/>
    </source>
</evidence>